<reference evidence="2 3" key="1">
    <citation type="submission" date="2019-11" db="EMBL/GenBank/DDBJ databases">
        <title>Whole genome sequence of Oryza granulata.</title>
        <authorList>
            <person name="Li W."/>
        </authorList>
    </citation>
    <scope>NUCLEOTIDE SEQUENCE [LARGE SCALE GENOMIC DNA]</scope>
    <source>
        <strain evidence="3">cv. Menghai</strain>
        <tissue evidence="2">Leaf</tissue>
    </source>
</reference>
<feature type="region of interest" description="Disordered" evidence="1">
    <location>
        <begin position="15"/>
        <end position="56"/>
    </location>
</feature>
<evidence type="ECO:0000313" key="3">
    <source>
        <dbReference type="Proteomes" id="UP000479710"/>
    </source>
</evidence>
<dbReference type="AlphaFoldDB" id="A0A6G1FC60"/>
<keyword evidence="3" id="KW-1185">Reference proteome</keyword>
<gene>
    <name evidence="2" type="ORF">E2562_025541</name>
</gene>
<evidence type="ECO:0000313" key="2">
    <source>
        <dbReference type="EMBL" id="KAF0934464.1"/>
    </source>
</evidence>
<sequence length="172" mass="18111">MVPLPLEDNDLFFETASCRGDPPSPVPPLSAGAGTALSPQASPLPRRAPPRLLREPHGECLLPSHRGTPDRIPPNRFSLRFDVAGVMCKCAESSAAATASSSSSTRHHATSWLTGKWDPHKSTWRASFTGNALVDLIHATGLAGHLTASAHAAIPLGLARSPFCRPKVTPSG</sequence>
<name>A0A6G1FC60_9ORYZ</name>
<protein>
    <submittedName>
        <fullName evidence="2">Uncharacterized protein</fullName>
    </submittedName>
</protein>
<dbReference type="EMBL" id="SPHZ02000001">
    <property type="protein sequence ID" value="KAF0934464.1"/>
    <property type="molecule type" value="Genomic_DNA"/>
</dbReference>
<evidence type="ECO:0000256" key="1">
    <source>
        <dbReference type="SAM" id="MobiDB-lite"/>
    </source>
</evidence>
<organism evidence="2 3">
    <name type="scientific">Oryza meyeriana var. granulata</name>
    <dbReference type="NCBI Taxonomy" id="110450"/>
    <lineage>
        <taxon>Eukaryota</taxon>
        <taxon>Viridiplantae</taxon>
        <taxon>Streptophyta</taxon>
        <taxon>Embryophyta</taxon>
        <taxon>Tracheophyta</taxon>
        <taxon>Spermatophyta</taxon>
        <taxon>Magnoliopsida</taxon>
        <taxon>Liliopsida</taxon>
        <taxon>Poales</taxon>
        <taxon>Poaceae</taxon>
        <taxon>BOP clade</taxon>
        <taxon>Oryzoideae</taxon>
        <taxon>Oryzeae</taxon>
        <taxon>Oryzinae</taxon>
        <taxon>Oryza</taxon>
        <taxon>Oryza meyeriana</taxon>
    </lineage>
</organism>
<accession>A0A6G1FC60</accession>
<proteinExistence type="predicted"/>
<dbReference type="Proteomes" id="UP000479710">
    <property type="component" value="Unassembled WGS sequence"/>
</dbReference>
<comment type="caution">
    <text evidence="2">The sequence shown here is derived from an EMBL/GenBank/DDBJ whole genome shotgun (WGS) entry which is preliminary data.</text>
</comment>